<keyword evidence="2" id="KW-1185">Reference proteome</keyword>
<reference evidence="1 2" key="1">
    <citation type="submission" date="2016-07" db="EMBL/GenBank/DDBJ databases">
        <title>Complete genome sequence of Bradyrhizobium icense LMTR 13T, a potential inoculant strain isolated from lima bean (Phaseolus lunatus) in Peru.</title>
        <authorList>
            <person name="Ormeno-Orrillo E."/>
            <person name="Duran D."/>
            <person name="Rogel M.A."/>
            <person name="Rey L."/>
            <person name="Imperial J."/>
            <person name="Ruiz-Argueso T."/>
            <person name="Martinez-Romero E."/>
        </authorList>
    </citation>
    <scope>NUCLEOTIDE SEQUENCE [LARGE SCALE GENOMIC DNA]</scope>
    <source>
        <strain evidence="1 2">LMTR 13</strain>
    </source>
</reference>
<protein>
    <submittedName>
        <fullName evidence="1">Uncharacterized protein</fullName>
    </submittedName>
</protein>
<accession>A0A1B1UHJ1</accession>
<dbReference type="Proteomes" id="UP000092839">
    <property type="component" value="Chromosome"/>
</dbReference>
<evidence type="ECO:0000313" key="1">
    <source>
        <dbReference type="EMBL" id="ANW02217.1"/>
    </source>
</evidence>
<name>A0A1B1UHJ1_9BRAD</name>
<dbReference type="AlphaFoldDB" id="A0A1B1UHJ1"/>
<proteinExistence type="predicted"/>
<dbReference type="KEGG" id="bic:LMTR13_20635"/>
<organism evidence="1 2">
    <name type="scientific">Bradyrhizobium icense</name>
    <dbReference type="NCBI Taxonomy" id="1274631"/>
    <lineage>
        <taxon>Bacteria</taxon>
        <taxon>Pseudomonadati</taxon>
        <taxon>Pseudomonadota</taxon>
        <taxon>Alphaproteobacteria</taxon>
        <taxon>Hyphomicrobiales</taxon>
        <taxon>Nitrobacteraceae</taxon>
        <taxon>Bradyrhizobium</taxon>
    </lineage>
</organism>
<dbReference type="EMBL" id="CP016428">
    <property type="protein sequence ID" value="ANW02217.1"/>
    <property type="molecule type" value="Genomic_DNA"/>
</dbReference>
<dbReference type="RefSeq" id="WP_065729427.1">
    <property type="nucleotide sequence ID" value="NZ_CP016428.1"/>
</dbReference>
<gene>
    <name evidence="1" type="ORF">LMTR13_20635</name>
</gene>
<dbReference type="OrthoDB" id="8250317at2"/>
<sequence>MSEVEYDLLLETVQTAIAPAPEDDFVVQTQRFSPLPRAANDNQGPWPLVPFPEGWHAAC</sequence>
<evidence type="ECO:0000313" key="2">
    <source>
        <dbReference type="Proteomes" id="UP000092839"/>
    </source>
</evidence>